<name>B6REK3_9BRAS</name>
<accession>B6REK3</accession>
<protein>
    <submittedName>
        <fullName evidence="1">Gag-pol protein</fullName>
    </submittedName>
</protein>
<dbReference type="AlphaFoldDB" id="B6REK3"/>
<dbReference type="EMBL" id="EU180847">
    <property type="protein sequence ID" value="ABW74570.1"/>
    <property type="molecule type" value="Genomic_DNA"/>
</dbReference>
<sequence>MGRFYDRFWAPFSDWSMHPPRVFSKNSLNSISTLTDPGKTRVIVAGGGMIGVSAKVNQFTWLFRDQEFKTDLMVIPLSLVIWS</sequence>
<evidence type="ECO:0000313" key="1">
    <source>
        <dbReference type="EMBL" id="ABW74570.1"/>
    </source>
</evidence>
<organism evidence="1">
    <name type="scientific">Boechera divaricarpa</name>
    <dbReference type="NCBI Taxonomy" id="115915"/>
    <lineage>
        <taxon>Eukaryota</taxon>
        <taxon>Viridiplantae</taxon>
        <taxon>Streptophyta</taxon>
        <taxon>Embryophyta</taxon>
        <taxon>Tracheophyta</taxon>
        <taxon>Spermatophyta</taxon>
        <taxon>Magnoliopsida</taxon>
        <taxon>eudicotyledons</taxon>
        <taxon>Gunneridae</taxon>
        <taxon>Pentapetalae</taxon>
        <taxon>rosids</taxon>
        <taxon>malvids</taxon>
        <taxon>Brassicales</taxon>
        <taxon>Brassicaceae</taxon>
        <taxon>Boechereae</taxon>
        <taxon>Boechera</taxon>
    </lineage>
</organism>
<proteinExistence type="predicted"/>
<reference evidence="1" key="1">
    <citation type="submission" date="2007-09" db="EMBL/GenBank/DDBJ databases">
        <title>Evolution of a short chain dehydrogenase (tropinone-reductase-like) gene family in the Brassicaceae.</title>
        <authorList>
            <person name="Schmid K.J."/>
            <person name="Navarro-Quezada A."/>
        </authorList>
    </citation>
    <scope>NUCLEOTIDE SEQUENCE</scope>
</reference>